<accession>A0ABR2A306</accession>
<evidence type="ECO:0000313" key="3">
    <source>
        <dbReference type="Proteomes" id="UP001396334"/>
    </source>
</evidence>
<proteinExistence type="predicted"/>
<evidence type="ECO:0000256" key="1">
    <source>
        <dbReference type="SAM" id="MobiDB-lite"/>
    </source>
</evidence>
<dbReference type="EMBL" id="JBBPBN010000410">
    <property type="protein sequence ID" value="KAK8487082.1"/>
    <property type="molecule type" value="Genomic_DNA"/>
</dbReference>
<feature type="compositionally biased region" description="Polar residues" evidence="1">
    <location>
        <begin position="80"/>
        <end position="92"/>
    </location>
</feature>
<comment type="caution">
    <text evidence="2">The sequence shown here is derived from an EMBL/GenBank/DDBJ whole genome shotgun (WGS) entry which is preliminary data.</text>
</comment>
<dbReference type="Proteomes" id="UP001396334">
    <property type="component" value="Unassembled WGS sequence"/>
</dbReference>
<evidence type="ECO:0000313" key="2">
    <source>
        <dbReference type="EMBL" id="KAK8487082.1"/>
    </source>
</evidence>
<feature type="compositionally biased region" description="Polar residues" evidence="1">
    <location>
        <begin position="30"/>
        <end position="42"/>
    </location>
</feature>
<reference evidence="2 3" key="1">
    <citation type="journal article" date="2024" name="G3 (Bethesda)">
        <title>Genome assembly of Hibiscus sabdariffa L. provides insights into metabolisms of medicinal natural products.</title>
        <authorList>
            <person name="Kim T."/>
        </authorList>
    </citation>
    <scope>NUCLEOTIDE SEQUENCE [LARGE SCALE GENOMIC DNA]</scope>
    <source>
        <strain evidence="2">TK-2024</strain>
        <tissue evidence="2">Old leaves</tissue>
    </source>
</reference>
<name>A0ABR2A306_9ROSI</name>
<feature type="compositionally biased region" description="Basic residues" evidence="1">
    <location>
        <begin position="131"/>
        <end position="142"/>
    </location>
</feature>
<feature type="region of interest" description="Disordered" evidence="1">
    <location>
        <begin position="1"/>
        <end position="142"/>
    </location>
</feature>
<protein>
    <submittedName>
        <fullName evidence="2">Uncharacterized protein</fullName>
    </submittedName>
</protein>
<feature type="compositionally biased region" description="Polar residues" evidence="1">
    <location>
        <begin position="1"/>
        <end position="11"/>
    </location>
</feature>
<organism evidence="2 3">
    <name type="scientific">Hibiscus sabdariffa</name>
    <name type="common">roselle</name>
    <dbReference type="NCBI Taxonomy" id="183260"/>
    <lineage>
        <taxon>Eukaryota</taxon>
        <taxon>Viridiplantae</taxon>
        <taxon>Streptophyta</taxon>
        <taxon>Embryophyta</taxon>
        <taxon>Tracheophyta</taxon>
        <taxon>Spermatophyta</taxon>
        <taxon>Magnoliopsida</taxon>
        <taxon>eudicotyledons</taxon>
        <taxon>Gunneridae</taxon>
        <taxon>Pentapetalae</taxon>
        <taxon>rosids</taxon>
        <taxon>malvids</taxon>
        <taxon>Malvales</taxon>
        <taxon>Malvaceae</taxon>
        <taxon>Malvoideae</taxon>
        <taxon>Hibiscus</taxon>
    </lineage>
</organism>
<keyword evidence="3" id="KW-1185">Reference proteome</keyword>
<sequence length="142" mass="14521">MSEVTSRTQYVNAPVPAMSHTEVGEAGLDVSTTPEPGRSSGSSGHGEPIVGQGTFNGGSVEEGVQGIGQRDQEIGAPNTGVENSVSNGQTQELVVPGERDDTTSSSAHDNVMTAGSNDALDNVTSVAGSRNGHHMITRSKLC</sequence>
<feature type="compositionally biased region" description="Polar residues" evidence="1">
    <location>
        <begin position="103"/>
        <end position="116"/>
    </location>
</feature>
<gene>
    <name evidence="2" type="ORF">V6N11_033198</name>
</gene>